<reference evidence="1 2" key="1">
    <citation type="journal article" date="2014" name="Genome Biol. Evol.">
        <title>The genome of the myxosporean Thelohanellus kitauei shows adaptations to nutrient acquisition within its fish host.</title>
        <authorList>
            <person name="Yang Y."/>
            <person name="Xiong J."/>
            <person name="Zhou Z."/>
            <person name="Huo F."/>
            <person name="Miao W."/>
            <person name="Ran C."/>
            <person name="Liu Y."/>
            <person name="Zhang J."/>
            <person name="Feng J."/>
            <person name="Wang M."/>
            <person name="Wang M."/>
            <person name="Wang L."/>
            <person name="Yao B."/>
        </authorList>
    </citation>
    <scope>NUCLEOTIDE SEQUENCE [LARGE SCALE GENOMIC DNA]</scope>
    <source>
        <strain evidence="1">Wuqing</strain>
    </source>
</reference>
<evidence type="ECO:0000313" key="2">
    <source>
        <dbReference type="Proteomes" id="UP000031668"/>
    </source>
</evidence>
<name>A0A0C2MDR4_THEKT</name>
<comment type="caution">
    <text evidence="1">The sequence shown here is derived from an EMBL/GenBank/DDBJ whole genome shotgun (WGS) entry which is preliminary data.</text>
</comment>
<organism evidence="1 2">
    <name type="scientific">Thelohanellus kitauei</name>
    <name type="common">Myxosporean</name>
    <dbReference type="NCBI Taxonomy" id="669202"/>
    <lineage>
        <taxon>Eukaryota</taxon>
        <taxon>Metazoa</taxon>
        <taxon>Cnidaria</taxon>
        <taxon>Myxozoa</taxon>
        <taxon>Myxosporea</taxon>
        <taxon>Bivalvulida</taxon>
        <taxon>Platysporina</taxon>
        <taxon>Myxobolidae</taxon>
        <taxon>Thelohanellus</taxon>
    </lineage>
</organism>
<sequence length="407" mass="47821">MELNEKCVLFFRIYGRRSVCYRDMSTDPYFHKLQRYAFHNDHPEALERYVGTPQNLSQHITLRGLGHFVRAFSGEYRLNLFTIDGRIFKDRWNNSVYGYFSMLISIWNDLDTLLEKVKPSIVFIRNMCNFGDDSPAIIQVVSYVKGMQFYFSRSMKCENFDFPEPNNEIRQKVFQYRIRDVDNKLSIEMLENLASDIPMKDFDKIIRFAIFCRKSKYLKRNIYTLSNDVNPITKSFSDLKNALKCCVDPSTLPPLSGKFLMLFKWSKHPTQSGIVTHVYDDFIAVVYSPGFFFSFTRMVQNKAKIDPTRKYLISKSPVKIGIPTERLSDVYGLDEMKDKFFTLLVLPLLKPNLYEGGFDVMLLQPINKGVGHFIRAFAGEYRFHLVTIDGRWFKNRDLNCIYQYLLC</sequence>
<dbReference type="EMBL" id="JWZT01003910">
    <property type="protein sequence ID" value="KII65286.1"/>
    <property type="molecule type" value="Genomic_DNA"/>
</dbReference>
<protein>
    <submittedName>
        <fullName evidence="1">Uncharacterized protein</fullName>
    </submittedName>
</protein>
<proteinExistence type="predicted"/>
<gene>
    <name evidence="1" type="ORF">RF11_02706</name>
</gene>
<keyword evidence="2" id="KW-1185">Reference proteome</keyword>
<dbReference type="AlphaFoldDB" id="A0A0C2MDR4"/>
<accession>A0A0C2MDR4</accession>
<dbReference type="Proteomes" id="UP000031668">
    <property type="component" value="Unassembled WGS sequence"/>
</dbReference>
<evidence type="ECO:0000313" key="1">
    <source>
        <dbReference type="EMBL" id="KII65286.1"/>
    </source>
</evidence>